<keyword evidence="3" id="KW-1185">Reference proteome</keyword>
<reference evidence="2" key="1">
    <citation type="submission" date="2020-04" db="EMBL/GenBank/DDBJ databases">
        <title>Analysis of mating type loci in Filobasidium floriforme.</title>
        <authorList>
            <person name="Nowrousian M."/>
        </authorList>
    </citation>
    <scope>NUCLEOTIDE SEQUENCE</scope>
    <source>
        <strain evidence="2">CBS 6242</strain>
    </source>
</reference>
<dbReference type="Proteomes" id="UP000812966">
    <property type="component" value="Unassembled WGS sequence"/>
</dbReference>
<dbReference type="AlphaFoldDB" id="A0A8K0NM36"/>
<sequence length="278" mass="30375">MVTVLQLGPNTDGFLSPLERAFVVIESASKSLEASKDEISSWSSGRSPRYRHIGSSEPVSQLRERRLATNFLECDISVSPISTSAMNNALVVPSRPNLQDFLCSNVAYLTHMKRQDRRVSPTVTVRGEKALECSLNIDVITGGTQGDTKGFDRSIGFVNMGNPSSVEYTCAKSHGRKPISNRSFRGAVGDIKIQPYVVKLPRARQHPNPPQLRIHATRERLNVVDRETPLASDYLPHGRTRPRLGIAGNHSSGKAFGSPTSSTVPIIRNPGCRATKGC</sequence>
<gene>
    <name evidence="2" type="ORF">FFLO_06483</name>
</gene>
<name>A0A8K0NM36_9TREE</name>
<protein>
    <submittedName>
        <fullName evidence="2">Uncharacterized protein</fullName>
    </submittedName>
</protein>
<evidence type="ECO:0000256" key="1">
    <source>
        <dbReference type="SAM" id="MobiDB-lite"/>
    </source>
</evidence>
<evidence type="ECO:0000313" key="3">
    <source>
        <dbReference type="Proteomes" id="UP000812966"/>
    </source>
</evidence>
<proteinExistence type="predicted"/>
<dbReference type="EMBL" id="JABELV010000216">
    <property type="protein sequence ID" value="KAG7527966.1"/>
    <property type="molecule type" value="Genomic_DNA"/>
</dbReference>
<comment type="caution">
    <text evidence="2">The sequence shown here is derived from an EMBL/GenBank/DDBJ whole genome shotgun (WGS) entry which is preliminary data.</text>
</comment>
<accession>A0A8K0NM36</accession>
<evidence type="ECO:0000313" key="2">
    <source>
        <dbReference type="EMBL" id="KAG7527966.1"/>
    </source>
</evidence>
<feature type="region of interest" description="Disordered" evidence="1">
    <location>
        <begin position="37"/>
        <end position="57"/>
    </location>
</feature>
<organism evidence="2 3">
    <name type="scientific">Filobasidium floriforme</name>
    <dbReference type="NCBI Taxonomy" id="5210"/>
    <lineage>
        <taxon>Eukaryota</taxon>
        <taxon>Fungi</taxon>
        <taxon>Dikarya</taxon>
        <taxon>Basidiomycota</taxon>
        <taxon>Agaricomycotina</taxon>
        <taxon>Tremellomycetes</taxon>
        <taxon>Filobasidiales</taxon>
        <taxon>Filobasidiaceae</taxon>
        <taxon>Filobasidium</taxon>
    </lineage>
</organism>
<feature type="region of interest" description="Disordered" evidence="1">
    <location>
        <begin position="232"/>
        <end position="262"/>
    </location>
</feature>